<gene>
    <name evidence="3" type="ORF">FB381_4648</name>
</gene>
<dbReference type="PANTHER" id="PTHR39428">
    <property type="entry name" value="F420H(2)-DEPENDENT QUINONE REDUCTASE RV1261C"/>
    <property type="match status" value="1"/>
</dbReference>
<reference evidence="3 4" key="1">
    <citation type="submission" date="2019-06" db="EMBL/GenBank/DDBJ databases">
        <title>Sequencing the genomes of 1000 actinobacteria strains.</title>
        <authorList>
            <person name="Klenk H.-P."/>
        </authorList>
    </citation>
    <scope>NUCLEOTIDE SEQUENCE [LARGE SCALE GENOMIC DNA]</scope>
    <source>
        <strain evidence="3 4">DSM 25218</strain>
    </source>
</reference>
<dbReference type="Pfam" id="PF04075">
    <property type="entry name" value="F420H2_quin_red"/>
    <property type="match status" value="1"/>
</dbReference>
<comment type="similarity">
    <text evidence="1">Belongs to the F420H(2)-dependent quinone reductase family.</text>
</comment>
<comment type="catalytic activity">
    <reaction evidence="2">
        <text>oxidized coenzyme F420-(gamma-L-Glu)(n) + a quinol + H(+) = reduced coenzyme F420-(gamma-L-Glu)(n) + a quinone</text>
        <dbReference type="Rhea" id="RHEA:39663"/>
        <dbReference type="Rhea" id="RHEA-COMP:12939"/>
        <dbReference type="Rhea" id="RHEA-COMP:14378"/>
        <dbReference type="ChEBI" id="CHEBI:15378"/>
        <dbReference type="ChEBI" id="CHEBI:24646"/>
        <dbReference type="ChEBI" id="CHEBI:132124"/>
        <dbReference type="ChEBI" id="CHEBI:133980"/>
        <dbReference type="ChEBI" id="CHEBI:139511"/>
    </reaction>
</comment>
<comment type="caution">
    <text evidence="3">The sequence shown here is derived from an EMBL/GenBank/DDBJ whole genome shotgun (WGS) entry which is preliminary data.</text>
</comment>
<evidence type="ECO:0000256" key="1">
    <source>
        <dbReference type="ARBA" id="ARBA00008710"/>
    </source>
</evidence>
<dbReference type="InterPro" id="IPR004378">
    <property type="entry name" value="F420H2_quin_Rdtase"/>
</dbReference>
<evidence type="ECO:0000313" key="4">
    <source>
        <dbReference type="Proteomes" id="UP000320209"/>
    </source>
</evidence>
<sequence>MSFDTHNGTRGAKQPSAGLFLKLVNKLMMSRARKKDATMAGMRLLVLTTIGKKSGEPRSTPLAWFPGDDGTWLIAASAGGGAKNPAWYYNLAANPDRVTIELGGETIAVTAEQLHGEQRSRAWAAIVDSAANFGGYEEKTDREIPVIRLARA</sequence>
<organism evidence="3 4">
    <name type="scientific">Nocardioides albertanoniae</name>
    <dbReference type="NCBI Taxonomy" id="1175486"/>
    <lineage>
        <taxon>Bacteria</taxon>
        <taxon>Bacillati</taxon>
        <taxon>Actinomycetota</taxon>
        <taxon>Actinomycetes</taxon>
        <taxon>Propionibacteriales</taxon>
        <taxon>Nocardioidaceae</taxon>
        <taxon>Nocardioides</taxon>
    </lineage>
</organism>
<protein>
    <submittedName>
        <fullName evidence="3">Deazaflavin-dependent oxidoreductase (Nitroreductase family)</fullName>
    </submittedName>
</protein>
<name>A0A543ADQ8_9ACTN</name>
<dbReference type="SUPFAM" id="SSF50475">
    <property type="entry name" value="FMN-binding split barrel"/>
    <property type="match status" value="1"/>
</dbReference>
<proteinExistence type="inferred from homology"/>
<dbReference type="GO" id="GO:0070967">
    <property type="term" value="F:coenzyme F420 binding"/>
    <property type="evidence" value="ECO:0007669"/>
    <property type="project" value="TreeGrafter"/>
</dbReference>
<keyword evidence="4" id="KW-1185">Reference proteome</keyword>
<dbReference type="PANTHER" id="PTHR39428:SF1">
    <property type="entry name" value="F420H(2)-DEPENDENT QUINONE REDUCTASE RV1261C"/>
    <property type="match status" value="1"/>
</dbReference>
<dbReference type="Proteomes" id="UP000320209">
    <property type="component" value="Unassembled WGS sequence"/>
</dbReference>
<dbReference type="InterPro" id="IPR012349">
    <property type="entry name" value="Split_barrel_FMN-bd"/>
</dbReference>
<dbReference type="Gene3D" id="2.30.110.10">
    <property type="entry name" value="Electron Transport, Fmn-binding Protein, Chain A"/>
    <property type="match status" value="1"/>
</dbReference>
<dbReference type="AlphaFoldDB" id="A0A543ADQ8"/>
<evidence type="ECO:0000313" key="3">
    <source>
        <dbReference type="EMBL" id="TQL70708.1"/>
    </source>
</evidence>
<dbReference type="GO" id="GO:0016491">
    <property type="term" value="F:oxidoreductase activity"/>
    <property type="evidence" value="ECO:0007669"/>
    <property type="project" value="InterPro"/>
</dbReference>
<dbReference type="RefSeq" id="WP_141782402.1">
    <property type="nucleotide sequence ID" value="NZ_VFOV01000001.1"/>
</dbReference>
<dbReference type="NCBIfam" id="TIGR00026">
    <property type="entry name" value="hi_GC_TIGR00026"/>
    <property type="match status" value="1"/>
</dbReference>
<accession>A0A543ADQ8</accession>
<evidence type="ECO:0000256" key="2">
    <source>
        <dbReference type="ARBA" id="ARBA00049106"/>
    </source>
</evidence>
<dbReference type="EMBL" id="VFOV01000001">
    <property type="protein sequence ID" value="TQL70708.1"/>
    <property type="molecule type" value="Genomic_DNA"/>
</dbReference>
<dbReference type="GO" id="GO:0005886">
    <property type="term" value="C:plasma membrane"/>
    <property type="evidence" value="ECO:0007669"/>
    <property type="project" value="TreeGrafter"/>
</dbReference>
<dbReference type="OrthoDB" id="8225825at2"/>